<keyword evidence="2" id="KW-1185">Reference proteome</keyword>
<comment type="caution">
    <text evidence="1">The sequence shown here is derived from an EMBL/GenBank/DDBJ whole genome shotgun (WGS) entry which is preliminary data.</text>
</comment>
<dbReference type="Proteomes" id="UP001159042">
    <property type="component" value="Unassembled WGS sequence"/>
</dbReference>
<name>A0AAV8VR86_9CUCU</name>
<sequence length="106" mass="12676">MNTEFTEKIIRRRKNFSYSSRHLKRLIKRDVELYKKQKMLAAPSLVVVPHVPSTTYTPVSQENQILQNITTPYGIYILWDVWQCVVTGQRKVTVRKYSLQYCKFYD</sequence>
<accession>A0AAV8VR86</accession>
<proteinExistence type="predicted"/>
<evidence type="ECO:0008006" key="3">
    <source>
        <dbReference type="Google" id="ProtNLM"/>
    </source>
</evidence>
<dbReference type="EMBL" id="JANEYG010000041">
    <property type="protein sequence ID" value="KAJ8916650.1"/>
    <property type="molecule type" value="Genomic_DNA"/>
</dbReference>
<organism evidence="1 2">
    <name type="scientific">Exocentrus adspersus</name>
    <dbReference type="NCBI Taxonomy" id="1586481"/>
    <lineage>
        <taxon>Eukaryota</taxon>
        <taxon>Metazoa</taxon>
        <taxon>Ecdysozoa</taxon>
        <taxon>Arthropoda</taxon>
        <taxon>Hexapoda</taxon>
        <taxon>Insecta</taxon>
        <taxon>Pterygota</taxon>
        <taxon>Neoptera</taxon>
        <taxon>Endopterygota</taxon>
        <taxon>Coleoptera</taxon>
        <taxon>Polyphaga</taxon>
        <taxon>Cucujiformia</taxon>
        <taxon>Chrysomeloidea</taxon>
        <taxon>Cerambycidae</taxon>
        <taxon>Lamiinae</taxon>
        <taxon>Acanthocinini</taxon>
        <taxon>Exocentrus</taxon>
    </lineage>
</organism>
<reference evidence="1 2" key="1">
    <citation type="journal article" date="2023" name="Insect Mol. Biol.">
        <title>Genome sequencing provides insights into the evolution of gene families encoding plant cell wall-degrading enzymes in longhorned beetles.</title>
        <authorList>
            <person name="Shin N.R."/>
            <person name="Okamura Y."/>
            <person name="Kirsch R."/>
            <person name="Pauchet Y."/>
        </authorList>
    </citation>
    <scope>NUCLEOTIDE SEQUENCE [LARGE SCALE GENOMIC DNA]</scope>
    <source>
        <strain evidence="1">EAD_L_NR</strain>
    </source>
</reference>
<evidence type="ECO:0000313" key="2">
    <source>
        <dbReference type="Proteomes" id="UP001159042"/>
    </source>
</evidence>
<evidence type="ECO:0000313" key="1">
    <source>
        <dbReference type="EMBL" id="KAJ8916650.1"/>
    </source>
</evidence>
<gene>
    <name evidence="1" type="ORF">NQ315_000295</name>
</gene>
<protein>
    <recommendedName>
        <fullName evidence="3">Ribosomal protein S14</fullName>
    </recommendedName>
</protein>
<dbReference type="AlphaFoldDB" id="A0AAV8VR86"/>